<gene>
    <name evidence="1" type="ORF">P5673_003163</name>
</gene>
<name>A0AAD9R290_ACRCE</name>
<comment type="caution">
    <text evidence="1">The sequence shown here is derived from an EMBL/GenBank/DDBJ whole genome shotgun (WGS) entry which is preliminary data.</text>
</comment>
<organism evidence="1 2">
    <name type="scientific">Acropora cervicornis</name>
    <name type="common">Staghorn coral</name>
    <dbReference type="NCBI Taxonomy" id="6130"/>
    <lineage>
        <taxon>Eukaryota</taxon>
        <taxon>Metazoa</taxon>
        <taxon>Cnidaria</taxon>
        <taxon>Anthozoa</taxon>
        <taxon>Hexacorallia</taxon>
        <taxon>Scleractinia</taxon>
        <taxon>Astrocoeniina</taxon>
        <taxon>Acroporidae</taxon>
        <taxon>Acropora</taxon>
    </lineage>
</organism>
<dbReference type="EMBL" id="JARQWQ010000005">
    <property type="protein sequence ID" value="KAK2571766.1"/>
    <property type="molecule type" value="Genomic_DNA"/>
</dbReference>
<reference evidence="1" key="2">
    <citation type="journal article" date="2023" name="Science">
        <title>Genomic signatures of disease resistance in endangered staghorn corals.</title>
        <authorList>
            <person name="Vollmer S.V."/>
            <person name="Selwyn J.D."/>
            <person name="Despard B.A."/>
            <person name="Roesel C.L."/>
        </authorList>
    </citation>
    <scope>NUCLEOTIDE SEQUENCE</scope>
    <source>
        <strain evidence="1">K2</strain>
    </source>
</reference>
<proteinExistence type="predicted"/>
<dbReference type="AlphaFoldDB" id="A0AAD9R290"/>
<evidence type="ECO:0000313" key="2">
    <source>
        <dbReference type="Proteomes" id="UP001249851"/>
    </source>
</evidence>
<keyword evidence="2" id="KW-1185">Reference proteome</keyword>
<evidence type="ECO:0000313" key="1">
    <source>
        <dbReference type="EMBL" id="KAK2571766.1"/>
    </source>
</evidence>
<sequence length="104" mass="11988">MPPVAATPFMLPPANLPPPKLLVHVAVVFRCCHNFTLCLGEDNIAGLLSLDYADIRWYLFVFGLQCHECRVTFPKNPSWMSVQFQANLNQCDIQWQFVSHRHFQ</sequence>
<dbReference type="Proteomes" id="UP001249851">
    <property type="component" value="Unassembled WGS sequence"/>
</dbReference>
<protein>
    <submittedName>
        <fullName evidence="1">Uncharacterized protein</fullName>
    </submittedName>
</protein>
<accession>A0AAD9R290</accession>
<reference evidence="1" key="1">
    <citation type="journal article" date="2023" name="G3 (Bethesda)">
        <title>Whole genome assembly and annotation of the endangered Caribbean coral Acropora cervicornis.</title>
        <authorList>
            <person name="Selwyn J.D."/>
            <person name="Vollmer S.V."/>
        </authorList>
    </citation>
    <scope>NUCLEOTIDE SEQUENCE</scope>
    <source>
        <strain evidence="1">K2</strain>
    </source>
</reference>